<keyword evidence="2" id="KW-0507">mRNA processing</keyword>
<keyword evidence="7" id="KW-0238">DNA-binding</keyword>
<feature type="domain" description="C2H2 AKAP95-type" evidence="14">
    <location>
        <begin position="265"/>
        <end position="288"/>
    </location>
</feature>
<evidence type="ECO:0000256" key="8">
    <source>
        <dbReference type="ARBA" id="ARBA00023187"/>
    </source>
</evidence>
<name>A0A8C9S6Q9_SCLFO</name>
<keyword evidence="3" id="KW-0479">Metal-binding</keyword>
<reference evidence="15" key="3">
    <citation type="submission" date="2025-09" db="UniProtKB">
        <authorList>
            <consortium name="Ensembl"/>
        </authorList>
    </citation>
    <scope>IDENTIFICATION</scope>
</reference>
<evidence type="ECO:0000256" key="11">
    <source>
        <dbReference type="ARBA" id="ARBA00043254"/>
    </source>
</evidence>
<dbReference type="GO" id="GO:0006397">
    <property type="term" value="P:mRNA processing"/>
    <property type="evidence" value="ECO:0007669"/>
    <property type="project" value="UniProtKB-KW"/>
</dbReference>
<dbReference type="Proteomes" id="UP000694397">
    <property type="component" value="Chromosome 25"/>
</dbReference>
<dbReference type="GO" id="GO:0005634">
    <property type="term" value="C:nucleus"/>
    <property type="evidence" value="ECO:0007669"/>
    <property type="project" value="UniProtKB-SubCell"/>
</dbReference>
<sequence>SLDSGSFKGGPDLLRSGPGGSFGGGYDSSFPSSRFDNEESGWDSSDFSPPLLRPAPIGSRGRGMPVYLQNKFGGRSSDWGGPPVLRGQGRGVSTESVEILFHPHPLTLVALTWTVGTRSTQMVWDSRGPAVDSHLLYRLCSAAGNPPVLFTESVEERQRRARREKQKRKREKDIEKYGDMHRLAFTCAFCKVRTCDVEEIEEHFGSQFHWETLDHIEKQTKFDKKVIVFLHESMVNKFRKTVLRKRSTMVVKQEVCLSRVEMIHCMACRAHFPASLVSVQQHLRSAEHQKSQQEFSETQKRESVLTATSIMTNPIVKVRYEKYLKVTDPQKYQRLRMFNVREIKRRPEQKHQLSTDNEVEVRDLSCNFQSCLQGENPFEEELKEESARCGQEELPDGSMASQGRLGAL</sequence>
<feature type="domain" description="C2H2 AKAP95-type" evidence="14">
    <location>
        <begin position="187"/>
        <end position="209"/>
    </location>
</feature>
<keyword evidence="9" id="KW-0539">Nucleus</keyword>
<keyword evidence="6" id="KW-0862">Zinc</keyword>
<feature type="region of interest" description="Disordered" evidence="13">
    <location>
        <begin position="1"/>
        <end position="64"/>
    </location>
</feature>
<reference evidence="15" key="2">
    <citation type="submission" date="2025-08" db="UniProtKB">
        <authorList>
            <consortium name="Ensembl"/>
        </authorList>
    </citation>
    <scope>IDENTIFICATION</scope>
</reference>
<dbReference type="AlphaFoldDB" id="A0A8C9S6Q9"/>
<dbReference type="GO" id="GO:0008380">
    <property type="term" value="P:RNA splicing"/>
    <property type="evidence" value="ECO:0007669"/>
    <property type="project" value="UniProtKB-KW"/>
</dbReference>
<dbReference type="PANTHER" id="PTHR12190">
    <property type="entry name" value="A-KINASE ANCHOR PROTEIN AKAP 8"/>
    <property type="match status" value="1"/>
</dbReference>
<evidence type="ECO:0000256" key="4">
    <source>
        <dbReference type="ARBA" id="ARBA00022737"/>
    </source>
</evidence>
<keyword evidence="4" id="KW-0677">Repeat</keyword>
<comment type="similarity">
    <text evidence="12">Belongs to the AKAP95 family.</text>
</comment>
<dbReference type="GO" id="GO:0032784">
    <property type="term" value="P:regulation of DNA-templated transcription elongation"/>
    <property type="evidence" value="ECO:0007669"/>
    <property type="project" value="TreeGrafter"/>
</dbReference>
<evidence type="ECO:0000256" key="2">
    <source>
        <dbReference type="ARBA" id="ARBA00022664"/>
    </source>
</evidence>
<gene>
    <name evidence="15" type="primary">ZNF326</name>
</gene>
<organism evidence="15 16">
    <name type="scientific">Scleropages formosus</name>
    <name type="common">Asian bonytongue</name>
    <name type="synonym">Osteoglossum formosum</name>
    <dbReference type="NCBI Taxonomy" id="113540"/>
    <lineage>
        <taxon>Eukaryota</taxon>
        <taxon>Metazoa</taxon>
        <taxon>Chordata</taxon>
        <taxon>Craniata</taxon>
        <taxon>Vertebrata</taxon>
        <taxon>Euteleostomi</taxon>
        <taxon>Actinopterygii</taxon>
        <taxon>Neopterygii</taxon>
        <taxon>Teleostei</taxon>
        <taxon>Osteoglossocephala</taxon>
        <taxon>Osteoglossomorpha</taxon>
        <taxon>Osteoglossiformes</taxon>
        <taxon>Osteoglossidae</taxon>
        <taxon>Scleropages</taxon>
    </lineage>
</organism>
<evidence type="ECO:0000256" key="1">
    <source>
        <dbReference type="ARBA" id="ARBA00004123"/>
    </source>
</evidence>
<comment type="subcellular location">
    <subcellularLocation>
        <location evidence="1">Nucleus</location>
    </subcellularLocation>
</comment>
<evidence type="ECO:0000256" key="7">
    <source>
        <dbReference type="ARBA" id="ARBA00023125"/>
    </source>
</evidence>
<feature type="compositionally biased region" description="Gly residues" evidence="13">
    <location>
        <begin position="17"/>
        <end position="26"/>
    </location>
</feature>
<dbReference type="GO" id="GO:0008270">
    <property type="term" value="F:zinc ion binding"/>
    <property type="evidence" value="ECO:0007669"/>
    <property type="project" value="UniProtKB-KW"/>
</dbReference>
<feature type="region of interest" description="Disordered" evidence="13">
    <location>
        <begin position="382"/>
        <end position="408"/>
    </location>
</feature>
<keyword evidence="5 12" id="KW-0863">Zinc-finger</keyword>
<dbReference type="Ensembl" id="ENSSFOT00015031568.2">
    <property type="protein sequence ID" value="ENSSFOP00015031215.2"/>
    <property type="gene ID" value="ENSSFOG00015020009.2"/>
</dbReference>
<dbReference type="GO" id="GO:0044609">
    <property type="term" value="C:DBIRD complex"/>
    <property type="evidence" value="ECO:0007669"/>
    <property type="project" value="TreeGrafter"/>
</dbReference>
<evidence type="ECO:0000256" key="13">
    <source>
        <dbReference type="SAM" id="MobiDB-lite"/>
    </source>
</evidence>
<dbReference type="GO" id="GO:0003677">
    <property type="term" value="F:DNA binding"/>
    <property type="evidence" value="ECO:0007669"/>
    <property type="project" value="UniProtKB-KW"/>
</dbReference>
<dbReference type="GeneTree" id="ENSGT00530000063777"/>
<evidence type="ECO:0000256" key="6">
    <source>
        <dbReference type="ARBA" id="ARBA00022833"/>
    </source>
</evidence>
<evidence type="ECO:0000313" key="15">
    <source>
        <dbReference type="Ensembl" id="ENSSFOP00015031215.2"/>
    </source>
</evidence>
<evidence type="ECO:0000256" key="3">
    <source>
        <dbReference type="ARBA" id="ARBA00022723"/>
    </source>
</evidence>
<dbReference type="InterPro" id="IPR034736">
    <property type="entry name" value="ZF_C2H2_AKAP95"/>
</dbReference>
<dbReference type="Pfam" id="PF04988">
    <property type="entry name" value="AKAP95"/>
    <property type="match status" value="1"/>
</dbReference>
<evidence type="ECO:0000256" key="9">
    <source>
        <dbReference type="ARBA" id="ARBA00023242"/>
    </source>
</evidence>
<dbReference type="PROSITE" id="PS51799">
    <property type="entry name" value="ZF_C2H2_AKAP95"/>
    <property type="match status" value="2"/>
</dbReference>
<evidence type="ECO:0000256" key="5">
    <source>
        <dbReference type="ARBA" id="ARBA00022771"/>
    </source>
</evidence>
<evidence type="ECO:0000259" key="14">
    <source>
        <dbReference type="PROSITE" id="PS51799"/>
    </source>
</evidence>
<dbReference type="PANTHER" id="PTHR12190:SF1">
    <property type="entry name" value="DBIRD COMPLEX SUBUNIT ZNF326"/>
    <property type="match status" value="1"/>
</dbReference>
<accession>A0A8C9S6Q9</accession>
<keyword evidence="16" id="KW-1185">Reference proteome</keyword>
<evidence type="ECO:0000313" key="16">
    <source>
        <dbReference type="Proteomes" id="UP000694397"/>
    </source>
</evidence>
<dbReference type="InterPro" id="IPR007071">
    <property type="entry name" value="AKAP95"/>
</dbReference>
<keyword evidence="8" id="KW-0508">mRNA splicing</keyword>
<proteinExistence type="inferred from homology"/>
<evidence type="ECO:0000256" key="10">
    <source>
        <dbReference type="ARBA" id="ARBA00040207"/>
    </source>
</evidence>
<dbReference type="OrthoDB" id="9904304at2759"/>
<reference evidence="15 16" key="1">
    <citation type="submission" date="2019-04" db="EMBL/GenBank/DDBJ databases">
        <authorList>
            <consortium name="Wellcome Sanger Institute Data Sharing"/>
        </authorList>
    </citation>
    <scope>NUCLEOTIDE SEQUENCE [LARGE SCALE GENOMIC DNA]</scope>
</reference>
<protein>
    <recommendedName>
        <fullName evidence="10">DBIRD complex subunit ZNF326</fullName>
    </recommendedName>
    <alternativeName>
        <fullName evidence="11">Zinc finger protein 326</fullName>
    </alternativeName>
</protein>
<evidence type="ECO:0000256" key="12">
    <source>
        <dbReference type="PROSITE-ProRule" id="PRU01140"/>
    </source>
</evidence>